<dbReference type="AlphaFoldDB" id="A0A225VL66"/>
<dbReference type="InterPro" id="IPR051681">
    <property type="entry name" value="Ser/Thr_Kinases-Pseudokinases"/>
</dbReference>
<dbReference type="STRING" id="4795.A0A225VL66"/>
<feature type="transmembrane region" description="Helical" evidence="3">
    <location>
        <begin position="302"/>
        <end position="325"/>
    </location>
</feature>
<dbReference type="SUPFAM" id="SSF56112">
    <property type="entry name" value="Protein kinase-like (PK-like)"/>
    <property type="match status" value="1"/>
</dbReference>
<evidence type="ECO:0000256" key="3">
    <source>
        <dbReference type="SAM" id="Phobius"/>
    </source>
</evidence>
<keyword evidence="6" id="KW-1185">Reference proteome</keyword>
<dbReference type="Pfam" id="PF13855">
    <property type="entry name" value="LRR_8"/>
    <property type="match status" value="1"/>
</dbReference>
<dbReference type="SMART" id="SM00369">
    <property type="entry name" value="LRR_TYP"/>
    <property type="match status" value="4"/>
</dbReference>
<dbReference type="SUPFAM" id="SSF52058">
    <property type="entry name" value="L domain-like"/>
    <property type="match status" value="1"/>
</dbReference>
<keyword evidence="5" id="KW-0418">Kinase</keyword>
<evidence type="ECO:0000256" key="1">
    <source>
        <dbReference type="ARBA" id="ARBA00022614"/>
    </source>
</evidence>
<organism evidence="5 6">
    <name type="scientific">Phytophthora megakarya</name>
    <dbReference type="NCBI Taxonomy" id="4795"/>
    <lineage>
        <taxon>Eukaryota</taxon>
        <taxon>Sar</taxon>
        <taxon>Stramenopiles</taxon>
        <taxon>Oomycota</taxon>
        <taxon>Peronosporomycetes</taxon>
        <taxon>Peronosporales</taxon>
        <taxon>Peronosporaceae</taxon>
        <taxon>Phytophthora</taxon>
    </lineage>
</organism>
<protein>
    <submittedName>
        <fullName evidence="5">TKL protein kinase</fullName>
    </submittedName>
</protein>
<keyword evidence="3" id="KW-0472">Membrane</keyword>
<proteinExistence type="predicted"/>
<dbReference type="PROSITE" id="PS51450">
    <property type="entry name" value="LRR"/>
    <property type="match status" value="1"/>
</dbReference>
<evidence type="ECO:0000256" key="2">
    <source>
        <dbReference type="ARBA" id="ARBA00022737"/>
    </source>
</evidence>
<dbReference type="Gene3D" id="1.10.510.10">
    <property type="entry name" value="Transferase(Phosphotransferase) domain 1"/>
    <property type="match status" value="1"/>
</dbReference>
<dbReference type="PANTHER" id="PTHR44329">
    <property type="entry name" value="SERINE/THREONINE-PROTEIN KINASE TNNI3K-RELATED"/>
    <property type="match status" value="1"/>
</dbReference>
<dbReference type="InterPro" id="IPR001611">
    <property type="entry name" value="Leu-rich_rpt"/>
</dbReference>
<dbReference type="Gene3D" id="3.30.200.20">
    <property type="entry name" value="Phosphorylase Kinase, domain 1"/>
    <property type="match status" value="1"/>
</dbReference>
<dbReference type="InterPro" id="IPR003591">
    <property type="entry name" value="Leu-rich_rpt_typical-subtyp"/>
</dbReference>
<feature type="non-terminal residue" evidence="5">
    <location>
        <position position="1"/>
    </location>
</feature>
<dbReference type="InterPro" id="IPR032675">
    <property type="entry name" value="LRR_dom_sf"/>
</dbReference>
<keyword evidence="5" id="KW-0808">Transferase</keyword>
<dbReference type="Pfam" id="PF07714">
    <property type="entry name" value="PK_Tyr_Ser-Thr"/>
    <property type="match status" value="1"/>
</dbReference>
<evidence type="ECO:0000313" key="6">
    <source>
        <dbReference type="Proteomes" id="UP000198211"/>
    </source>
</evidence>
<accession>A0A225VL66</accession>
<evidence type="ECO:0000259" key="4">
    <source>
        <dbReference type="PROSITE" id="PS50011"/>
    </source>
</evidence>
<keyword evidence="3" id="KW-1133">Transmembrane helix</keyword>
<gene>
    <name evidence="5" type="ORF">PHMEG_00021714</name>
</gene>
<dbReference type="GO" id="GO:0005524">
    <property type="term" value="F:ATP binding"/>
    <property type="evidence" value="ECO:0007669"/>
    <property type="project" value="InterPro"/>
</dbReference>
<reference evidence="6" key="1">
    <citation type="submission" date="2017-03" db="EMBL/GenBank/DDBJ databases">
        <title>Phytopthora megakarya and P. palmivora, two closely related causual agents of cacao black pod achieved similar genome size and gene model numbers by different mechanisms.</title>
        <authorList>
            <person name="Ali S."/>
            <person name="Shao J."/>
            <person name="Larry D.J."/>
            <person name="Kronmiller B."/>
            <person name="Shen D."/>
            <person name="Strem M.D."/>
            <person name="Melnick R.L."/>
            <person name="Guiltinan M.J."/>
            <person name="Tyler B.M."/>
            <person name="Meinhardt L.W."/>
            <person name="Bailey B.A."/>
        </authorList>
    </citation>
    <scope>NUCLEOTIDE SEQUENCE [LARGE SCALE GENOMIC DNA]</scope>
    <source>
        <strain evidence="6">zdho120</strain>
    </source>
</reference>
<dbReference type="EMBL" id="NBNE01004124">
    <property type="protein sequence ID" value="OWZ06082.1"/>
    <property type="molecule type" value="Genomic_DNA"/>
</dbReference>
<dbReference type="PROSITE" id="PS50011">
    <property type="entry name" value="PROTEIN_KINASE_DOM"/>
    <property type="match status" value="1"/>
</dbReference>
<keyword evidence="3" id="KW-0812">Transmembrane</keyword>
<dbReference type="PROSITE" id="PS00109">
    <property type="entry name" value="PROTEIN_KINASE_TYR"/>
    <property type="match status" value="1"/>
</dbReference>
<dbReference type="InterPro" id="IPR008266">
    <property type="entry name" value="Tyr_kinase_AS"/>
</dbReference>
<dbReference type="Gene3D" id="3.80.10.10">
    <property type="entry name" value="Ribonuclease Inhibitor"/>
    <property type="match status" value="2"/>
</dbReference>
<dbReference type="InterPro" id="IPR011009">
    <property type="entry name" value="Kinase-like_dom_sf"/>
</dbReference>
<sequence length="849" mass="95506">SFDYNKLVEIGESAFADASEIQELRLASNAIFTIHSKAFSGMSALRKLNLSDNVISVIDEDAFEDLDGLEELRLDTNNIHRLTLSSVPANLEILELQGNLLDLMPDFPENFLASRLVYLNMSRNYLWSVATNDALTPYTSLVTLDFSNNRIVNFSAAVFDPIMSTIQSMNFDSNLITSIPSTNFMALLKKLLTNITLVNNPGIGWSSDVDMRNDCPNGSVFEEINLTNSDSSTEDVLFGCIQCVAGSYHDNSTGACVACTEVSPRAYSEEDGATVCLYCPYSSDLESDRTMCRDFECNILCWLTLSMGIAIPGIIFSSKFLLYMIMKSSKRSRKMDIKEQEAMNDWRMGLMMHQLAEPMSPSDSLLDDDIDDDDASERGEVPFRIYDLPEETKDLVLSTLRDYFQIRKEKRWRALPPDEQEAAREWNDVEWETFHMHRILSRSFHGEIFLGDYCGTQVVVKRMMTLRFEVKELADTIKDVELLSALHHPNIVAFLGTMWSDPEHLCVISEYVRGGDLTALLEVDALDRTNSSLSQMSAASAVQMPSPVDVPKSGEGSEPTSLVIACGMSKTSLITRFRMVLDICKALMYMHSKGISHSDLRSRNVMVTEMFRCKIGDLRHHSRDDTHHATRVLLIEAPIEESSDSEEDEIEKYMEGVRFLQPESRESQKENGPTLPMVAPEVLYHNSRHLHADIYSVGILLLELWFHSYIYFQNDRPNDEYDARRTKKLRISIDDQEDKPAEDKAATLPRTASAMQKSKEHNAAMHHFMSKLRMIANVGGTDVEADESSFGTTPTSSASLTVSLSSSSAIIDKLSGAIEDCLQSDPKKRPTAKKLVDLFQFFLDEISAT</sequence>
<name>A0A225VL66_9STRA</name>
<keyword evidence="1" id="KW-0433">Leucine-rich repeat</keyword>
<dbReference type="InterPro" id="IPR001245">
    <property type="entry name" value="Ser-Thr/Tyr_kinase_cat_dom"/>
</dbReference>
<dbReference type="PANTHER" id="PTHR44329:SF214">
    <property type="entry name" value="PROTEIN KINASE DOMAIN-CONTAINING PROTEIN"/>
    <property type="match status" value="1"/>
</dbReference>
<dbReference type="OrthoDB" id="1055097at2759"/>
<keyword evidence="2" id="KW-0677">Repeat</keyword>
<dbReference type="Pfam" id="PF00069">
    <property type="entry name" value="Pkinase"/>
    <property type="match status" value="1"/>
</dbReference>
<evidence type="ECO:0000313" key="5">
    <source>
        <dbReference type="EMBL" id="OWZ06082.1"/>
    </source>
</evidence>
<dbReference type="GO" id="GO:0004674">
    <property type="term" value="F:protein serine/threonine kinase activity"/>
    <property type="evidence" value="ECO:0007669"/>
    <property type="project" value="TreeGrafter"/>
</dbReference>
<dbReference type="Proteomes" id="UP000198211">
    <property type="component" value="Unassembled WGS sequence"/>
</dbReference>
<feature type="domain" description="Protein kinase" evidence="4">
    <location>
        <begin position="434"/>
        <end position="842"/>
    </location>
</feature>
<comment type="caution">
    <text evidence="5">The sequence shown here is derived from an EMBL/GenBank/DDBJ whole genome shotgun (WGS) entry which is preliminary data.</text>
</comment>
<dbReference type="InterPro" id="IPR000719">
    <property type="entry name" value="Prot_kinase_dom"/>
</dbReference>